<gene>
    <name evidence="1" type="ORF">C6P99_02405</name>
    <name evidence="2" type="ORF">C6Q15_16900</name>
</gene>
<dbReference type="EMBL" id="PVFR01000008">
    <property type="protein sequence ID" value="PRE55444.1"/>
    <property type="molecule type" value="Genomic_DNA"/>
</dbReference>
<evidence type="ECO:0000313" key="4">
    <source>
        <dbReference type="Proteomes" id="UP000238982"/>
    </source>
</evidence>
<proteinExistence type="predicted"/>
<accession>A0A2S9LS24</accession>
<reference evidence="2 4" key="2">
    <citation type="submission" date="2018-03" db="EMBL/GenBank/DDBJ databases">
        <authorList>
            <person name="Keele B.F."/>
        </authorList>
    </citation>
    <scope>NUCLEOTIDE SEQUENCE [LARGE SCALE GENOMIC DNA]</scope>
    <source>
        <strain evidence="2 4">AU19729</strain>
    </source>
</reference>
<dbReference type="EMBL" id="PVGH01000067">
    <property type="protein sequence ID" value="PRF59263.1"/>
    <property type="molecule type" value="Genomic_DNA"/>
</dbReference>
<protein>
    <submittedName>
        <fullName evidence="2">Uncharacterized protein</fullName>
    </submittedName>
</protein>
<dbReference type="AlphaFoldDB" id="A0A2S9LS24"/>
<name>A0A2S9LS24_9BURK</name>
<dbReference type="Proteomes" id="UP000238982">
    <property type="component" value="Unassembled WGS sequence"/>
</dbReference>
<reference evidence="1 3" key="1">
    <citation type="submission" date="2018-03" db="EMBL/GenBank/DDBJ databases">
        <authorList>
            <person name="Nguyen K."/>
            <person name="Fouts D."/>
            <person name="Sutton G."/>
        </authorList>
    </citation>
    <scope>NUCLEOTIDE SEQUENCE [LARGE SCALE GENOMIC DNA]</scope>
    <source>
        <strain evidence="1 3">AU14328</strain>
    </source>
</reference>
<sequence>MSGLVSMVLGTRGGAGQARARMRRASVDRYLIGVRPVLINVFIGDLVEVYGARDRRTAMTPESAV</sequence>
<evidence type="ECO:0000313" key="3">
    <source>
        <dbReference type="Proteomes" id="UP000237811"/>
    </source>
</evidence>
<organism evidence="2 4">
    <name type="scientific">Burkholderia multivorans</name>
    <dbReference type="NCBI Taxonomy" id="87883"/>
    <lineage>
        <taxon>Bacteria</taxon>
        <taxon>Pseudomonadati</taxon>
        <taxon>Pseudomonadota</taxon>
        <taxon>Betaproteobacteria</taxon>
        <taxon>Burkholderiales</taxon>
        <taxon>Burkholderiaceae</taxon>
        <taxon>Burkholderia</taxon>
        <taxon>Burkholderia cepacia complex</taxon>
    </lineage>
</organism>
<comment type="caution">
    <text evidence="2">The sequence shown here is derived from an EMBL/GenBank/DDBJ whole genome shotgun (WGS) entry which is preliminary data.</text>
</comment>
<dbReference type="Proteomes" id="UP000237811">
    <property type="component" value="Unassembled WGS sequence"/>
</dbReference>
<evidence type="ECO:0000313" key="2">
    <source>
        <dbReference type="EMBL" id="PRF59263.1"/>
    </source>
</evidence>
<evidence type="ECO:0000313" key="1">
    <source>
        <dbReference type="EMBL" id="PRE55444.1"/>
    </source>
</evidence>